<keyword evidence="4" id="KW-0472">Membrane</keyword>
<evidence type="ECO:0000256" key="1">
    <source>
        <dbReference type="ARBA" id="ARBA00004496"/>
    </source>
</evidence>
<dbReference type="GO" id="GO:0005737">
    <property type="term" value="C:cytoplasm"/>
    <property type="evidence" value="ECO:0007669"/>
    <property type="project" value="UniProtKB-SubCell"/>
</dbReference>
<dbReference type="NCBIfam" id="NF012200">
    <property type="entry name" value="choice_anch_D"/>
    <property type="match status" value="3"/>
</dbReference>
<evidence type="ECO:0000313" key="7">
    <source>
        <dbReference type="Proteomes" id="UP000295601"/>
    </source>
</evidence>
<dbReference type="RefSeq" id="WP_133615856.1">
    <property type="nucleotide sequence ID" value="NZ_SNYA01000002.1"/>
</dbReference>
<feature type="domain" description="Abnormal spindle-like microcephaly-associated protein ASH" evidence="5">
    <location>
        <begin position="275"/>
        <end position="346"/>
    </location>
</feature>
<dbReference type="InterPro" id="IPR013783">
    <property type="entry name" value="Ig-like_fold"/>
</dbReference>
<dbReference type="Proteomes" id="UP000295601">
    <property type="component" value="Unassembled WGS sequence"/>
</dbReference>
<keyword evidence="7" id="KW-1185">Reference proteome</keyword>
<sequence>MTSLVSRTARKVLAVLTLSGGALITMDAPAEADANAPLVTIDTHGASTNGAMAYLTASPGSEVRAAFTFTAQSHVQFRAKDNFAGSPDYQLSSESTCSLRGATFLPAGESCDVVLRFGIDEYPAYNVAFGSVPYFALPADESGAPLPGAVEEARQQSVAFYPNPFAVTPANFGETEIGTTATRNIRVTNAYSPTPHGFTMHLPAGPFAVAAGSHGLEPGESIEIPVTYTPTLLGEAIGSPVPGYVAMNTGTLLLDPFARLSGIGTAPAITLTGEDIRFGDVDIATQGTQDLTLSNTGATDTTVSISNRSELDASGISVSLEDGTALRAGETLSTPVTWTPESAGAIPADSIEITHAPWVDPAGTHGPLAPISLQVTGTAVSPAPAVQVSQLDFGTVQVGERRVERLTFTSTADHPITLTLSPGSLSSGLTTAATVVVPAGESVSPEITWSPTSSGTLSAHLSFTDLAGDTTVLAEVSGTAVKLAVNPDPSDGADPDGALPATPETPRSQRAEAATLAATGSVEPTVAVLMALGLLQLGLGAFALTRHRARRERTSAGAA</sequence>
<reference evidence="6 7" key="1">
    <citation type="submission" date="2019-03" db="EMBL/GenBank/DDBJ databases">
        <title>Genomic analyses of the natural microbiome of Caenorhabditis elegans.</title>
        <authorList>
            <person name="Samuel B."/>
        </authorList>
    </citation>
    <scope>NUCLEOTIDE SEQUENCE [LARGE SCALE GENOMIC DNA]</scope>
    <source>
        <strain evidence="6 7">JUb18</strain>
    </source>
</reference>
<evidence type="ECO:0000256" key="3">
    <source>
        <dbReference type="SAM" id="MobiDB-lite"/>
    </source>
</evidence>
<dbReference type="EMBL" id="SNYA01000002">
    <property type="protein sequence ID" value="TDP94273.1"/>
    <property type="molecule type" value="Genomic_DNA"/>
</dbReference>
<feature type="region of interest" description="Disordered" evidence="3">
    <location>
        <begin position="485"/>
        <end position="515"/>
    </location>
</feature>
<keyword evidence="2" id="KW-0963">Cytoplasm</keyword>
<dbReference type="AlphaFoldDB" id="A0A4R6S4N5"/>
<proteinExistence type="predicted"/>
<evidence type="ECO:0000256" key="4">
    <source>
        <dbReference type="SAM" id="Phobius"/>
    </source>
</evidence>
<dbReference type="Pfam" id="PF15780">
    <property type="entry name" value="ASH"/>
    <property type="match status" value="2"/>
</dbReference>
<protein>
    <submittedName>
        <fullName evidence="6">ASPM-SPD-2-Hydin domain-containing protein</fullName>
    </submittedName>
</protein>
<keyword evidence="4" id="KW-1133">Transmembrane helix</keyword>
<feature type="domain" description="Abnormal spindle-like microcephaly-associated protein ASH" evidence="5">
    <location>
        <begin position="382"/>
        <end position="465"/>
    </location>
</feature>
<keyword evidence="4" id="KW-0812">Transmembrane</keyword>
<evidence type="ECO:0000259" key="5">
    <source>
        <dbReference type="Pfam" id="PF15780"/>
    </source>
</evidence>
<comment type="subcellular location">
    <subcellularLocation>
        <location evidence="1">Cytoplasm</location>
    </subcellularLocation>
</comment>
<evidence type="ECO:0000256" key="2">
    <source>
        <dbReference type="ARBA" id="ARBA00022490"/>
    </source>
</evidence>
<evidence type="ECO:0000313" key="6">
    <source>
        <dbReference type="EMBL" id="TDP94273.1"/>
    </source>
</evidence>
<feature type="compositionally biased region" description="Low complexity" evidence="3">
    <location>
        <begin position="487"/>
        <end position="501"/>
    </location>
</feature>
<dbReference type="GO" id="GO:0005975">
    <property type="term" value="P:carbohydrate metabolic process"/>
    <property type="evidence" value="ECO:0007669"/>
    <property type="project" value="UniProtKB-ARBA"/>
</dbReference>
<gene>
    <name evidence="6" type="ORF">EDF62_0687</name>
</gene>
<feature type="transmembrane region" description="Helical" evidence="4">
    <location>
        <begin position="526"/>
        <end position="545"/>
    </location>
</feature>
<dbReference type="InterPro" id="IPR031549">
    <property type="entry name" value="ASH"/>
</dbReference>
<dbReference type="PANTHER" id="PTHR46127:SF1">
    <property type="entry name" value="CILIA- AND FLAGELLA-ASSOCIATED PROTEIN 65"/>
    <property type="match status" value="1"/>
</dbReference>
<dbReference type="Gene3D" id="2.60.40.10">
    <property type="entry name" value="Immunoglobulins"/>
    <property type="match status" value="3"/>
</dbReference>
<dbReference type="PANTHER" id="PTHR46127">
    <property type="entry name" value="CILIA- AND FLAGELLA-ASSOCIATED PROTEIN 65"/>
    <property type="match status" value="1"/>
</dbReference>
<dbReference type="InterPro" id="IPR052614">
    <property type="entry name" value="CFAP65"/>
</dbReference>
<comment type="caution">
    <text evidence="6">The sequence shown here is derived from an EMBL/GenBank/DDBJ whole genome shotgun (WGS) entry which is preliminary data.</text>
</comment>
<name>A0A4R6S4N5_9MICO</name>
<organism evidence="6 7">
    <name type="scientific">Leucobacter luti</name>
    <dbReference type="NCBI Taxonomy" id="340320"/>
    <lineage>
        <taxon>Bacteria</taxon>
        <taxon>Bacillati</taxon>
        <taxon>Actinomycetota</taxon>
        <taxon>Actinomycetes</taxon>
        <taxon>Micrococcales</taxon>
        <taxon>Microbacteriaceae</taxon>
        <taxon>Leucobacter</taxon>
    </lineage>
</organism>
<accession>A0A4R6S4N5</accession>